<feature type="region of interest" description="Disordered" evidence="1">
    <location>
        <begin position="1"/>
        <end position="33"/>
    </location>
</feature>
<comment type="caution">
    <text evidence="3">The sequence shown here is derived from an EMBL/GenBank/DDBJ whole genome shotgun (WGS) entry which is preliminary data.</text>
</comment>
<feature type="transmembrane region" description="Helical" evidence="2">
    <location>
        <begin position="157"/>
        <end position="177"/>
    </location>
</feature>
<reference evidence="3 4" key="1">
    <citation type="submission" date="2024-10" db="EMBL/GenBank/DDBJ databases">
        <title>Updated reference genomes for cyclostephanoid diatoms.</title>
        <authorList>
            <person name="Roberts W.R."/>
            <person name="Alverson A.J."/>
        </authorList>
    </citation>
    <scope>NUCLEOTIDE SEQUENCE [LARGE SCALE GENOMIC DNA]</scope>
    <source>
        <strain evidence="3 4">AJA010-31</strain>
    </source>
</reference>
<evidence type="ECO:0000313" key="3">
    <source>
        <dbReference type="EMBL" id="KAL3801685.1"/>
    </source>
</evidence>
<keyword evidence="4" id="KW-1185">Reference proteome</keyword>
<keyword evidence="2" id="KW-0472">Membrane</keyword>
<name>A0ABD3QMY7_9STRA</name>
<organism evidence="3 4">
    <name type="scientific">Cyclotella atomus</name>
    <dbReference type="NCBI Taxonomy" id="382360"/>
    <lineage>
        <taxon>Eukaryota</taxon>
        <taxon>Sar</taxon>
        <taxon>Stramenopiles</taxon>
        <taxon>Ochrophyta</taxon>
        <taxon>Bacillariophyta</taxon>
        <taxon>Coscinodiscophyceae</taxon>
        <taxon>Thalassiosirophycidae</taxon>
        <taxon>Stephanodiscales</taxon>
        <taxon>Stephanodiscaceae</taxon>
        <taxon>Cyclotella</taxon>
    </lineage>
</organism>
<dbReference type="Proteomes" id="UP001530400">
    <property type="component" value="Unassembled WGS sequence"/>
</dbReference>
<sequence>MRRPQPNPQEDMMDLECSSSSSFDELKKQPSEPSRQYYELSSLSRRIARFVSPDHNPYLEALGRILPPLAVLLLGPLLLWDVYDYNTLSSWRIIRSAHLAWSSLLHTSSWPIAILTCIMVALLPRGGIRYKSFSSNLASQALVMGANITQSSWKMSLAISFVLMHIVIFQMALQMGYPSLLWNPFLWGWYKVYLPKDIGGAMKGACFDDLAARTPLCLEEWQWEELSSGTLSSRKPDDVLAVQRGYQYLQNSGGLLINALARNVVDAIPALKQNMEGLAPLVKDDNLSLVLFENDSDDGTREALKQWAAEDNLGYSVDLMGCGPQNPDCHLNIEDRYDSNLFINPKASGVGKLGEFRQILLEYITSQPKYENYSHMVVLDVDLGTSLSPLGLLHTLGLKGDIAEDYVVASASSQVWPGTMGSIMPPYDLSAFRAEESESTRRARELHTAFCDLMPKGDRWRNMCEACSPMQLFLIQNADDPSNNHGQPYQVTSAFNGLTIYPMSLIKQRGPLARYDSGDDNQRCEHVGFHLSLSDKMYVNPKWTMNLKPNKPGGPTGMKAIKTLLMAILGRPNVMVAIAGGNLVFFFVFVYAVWVIGVAIKNLAYVLMNEKREILFGMEREV</sequence>
<keyword evidence="2" id="KW-1133">Transmembrane helix</keyword>
<evidence type="ECO:0000313" key="4">
    <source>
        <dbReference type="Proteomes" id="UP001530400"/>
    </source>
</evidence>
<dbReference type="AlphaFoldDB" id="A0ABD3QMY7"/>
<proteinExistence type="predicted"/>
<dbReference type="EMBL" id="JALLPJ020000126">
    <property type="protein sequence ID" value="KAL3801685.1"/>
    <property type="molecule type" value="Genomic_DNA"/>
</dbReference>
<protein>
    <submittedName>
        <fullName evidence="3">Uncharacterized protein</fullName>
    </submittedName>
</protein>
<evidence type="ECO:0000256" key="2">
    <source>
        <dbReference type="SAM" id="Phobius"/>
    </source>
</evidence>
<keyword evidence="2" id="KW-0812">Transmembrane</keyword>
<feature type="transmembrane region" description="Helical" evidence="2">
    <location>
        <begin position="65"/>
        <end position="83"/>
    </location>
</feature>
<feature type="transmembrane region" description="Helical" evidence="2">
    <location>
        <begin position="103"/>
        <end position="123"/>
    </location>
</feature>
<accession>A0ABD3QMY7</accession>
<feature type="transmembrane region" description="Helical" evidence="2">
    <location>
        <begin position="583"/>
        <end position="608"/>
    </location>
</feature>
<gene>
    <name evidence="3" type="ORF">ACHAWO_010779</name>
</gene>
<evidence type="ECO:0000256" key="1">
    <source>
        <dbReference type="SAM" id="MobiDB-lite"/>
    </source>
</evidence>